<sequence length="129" mass="13267">MTTHTAHGTFEVRLTPGDELVERTGRFDLGKTWTGDLCGVGHGVMLSAGNPEAGAAAYVAVETVEGMLDGRAGGFAFVQLGTMDGGAIEQTYVVAPGSGHGELAGISGVLALDVVEGEHRHTISYRLPG</sequence>
<organism evidence="1 2">
    <name type="scientific">Phycicoccus elongatus Lp2</name>
    <dbReference type="NCBI Taxonomy" id="1193181"/>
    <lineage>
        <taxon>Bacteria</taxon>
        <taxon>Bacillati</taxon>
        <taxon>Actinomycetota</taxon>
        <taxon>Actinomycetes</taxon>
        <taxon>Micrococcales</taxon>
        <taxon>Intrasporangiaceae</taxon>
        <taxon>Phycicoccus</taxon>
    </lineage>
</organism>
<evidence type="ECO:0000313" key="1">
    <source>
        <dbReference type="EMBL" id="CCH69172.1"/>
    </source>
</evidence>
<dbReference type="InterPro" id="IPR023159">
    <property type="entry name" value="SO1590-like_sf"/>
</dbReference>
<gene>
    <name evidence="1" type="ORF">BN10_1390004</name>
</gene>
<protein>
    <recommendedName>
        <fullName evidence="3">DUF3224 domain-containing protein</fullName>
    </recommendedName>
</protein>
<dbReference type="STRING" id="1193181.BN10_1390004"/>
<dbReference type="AlphaFoldDB" id="N0DY93"/>
<dbReference type="eggNOG" id="ENOG5031U6H">
    <property type="taxonomic scope" value="Bacteria"/>
</dbReference>
<dbReference type="SUPFAM" id="SSF159238">
    <property type="entry name" value="SO1590-like"/>
    <property type="match status" value="1"/>
</dbReference>
<dbReference type="Proteomes" id="UP000013167">
    <property type="component" value="Unassembled WGS sequence"/>
</dbReference>
<dbReference type="OrthoDB" id="882224at2"/>
<evidence type="ECO:0008006" key="3">
    <source>
        <dbReference type="Google" id="ProtNLM"/>
    </source>
</evidence>
<accession>N0DY93</accession>
<dbReference type="HOGENOM" id="CLU_111671_1_0_11"/>
<dbReference type="Gene3D" id="2.40.350.10">
    <property type="entry name" value="SO1590-like"/>
    <property type="match status" value="1"/>
</dbReference>
<name>N0DY93_9MICO</name>
<dbReference type="EMBL" id="CAIZ01000045">
    <property type="protein sequence ID" value="CCH69172.1"/>
    <property type="molecule type" value="Genomic_DNA"/>
</dbReference>
<dbReference type="Pfam" id="PF11528">
    <property type="entry name" value="DUF3224"/>
    <property type="match status" value="1"/>
</dbReference>
<reference evidence="1 2" key="1">
    <citation type="journal article" date="2013" name="ISME J.">
        <title>A metabolic model for members of the genus Tetrasphaera involved in enhanced biological phosphorus removal.</title>
        <authorList>
            <person name="Kristiansen R."/>
            <person name="Nguyen H.T.T."/>
            <person name="Saunders A.M."/>
            <person name="Nielsen J.L."/>
            <person name="Wimmer R."/>
            <person name="Le V.Q."/>
            <person name="McIlroy S.J."/>
            <person name="Petrovski S."/>
            <person name="Seviour R.J."/>
            <person name="Calteau A."/>
            <person name="Nielsen K.L."/>
            <person name="Nielsen P.H."/>
        </authorList>
    </citation>
    <scope>NUCLEOTIDE SEQUENCE [LARGE SCALE GENOMIC DNA]</scope>
    <source>
        <strain evidence="1 2">Lp2</strain>
    </source>
</reference>
<keyword evidence="2" id="KW-1185">Reference proteome</keyword>
<comment type="caution">
    <text evidence="1">The sequence shown here is derived from an EMBL/GenBank/DDBJ whole genome shotgun (WGS) entry which is preliminary data.</text>
</comment>
<dbReference type="InterPro" id="IPR021607">
    <property type="entry name" value="DUF3224"/>
</dbReference>
<proteinExistence type="predicted"/>
<evidence type="ECO:0000313" key="2">
    <source>
        <dbReference type="Proteomes" id="UP000013167"/>
    </source>
</evidence>
<dbReference type="RefSeq" id="WP_010851922.1">
    <property type="nucleotide sequence ID" value="NZ_HF570956.1"/>
</dbReference>